<sequence>MPLYPISCSFCGVDITSNKDHTGHITNHQEQLSDLQGRLTTVVHQYFEDGYDSRTGDSFANNSAVLLPAMFHGNSASPVLPSRRRYCKVCKRIVPKQHNMARHTYQRIPPPPYKCGKKPINADAYIYHYCNRIKPNTQERKSRTKFVDDKLAEQQRTGDRSSIVVCQTATEGLAAAAMTVQKPVRRADSLNVEEDLGVHASQYHRESIWTQPGRDMNVFFGYGEGAQTAACLNPSMGVVPPDRTSLWQAPM</sequence>
<dbReference type="Proteomes" id="UP000315783">
    <property type="component" value="Unassembled WGS sequence"/>
</dbReference>
<accession>A0A545UL95</accession>
<proteinExistence type="predicted"/>
<reference evidence="1 2" key="1">
    <citation type="journal article" date="2019" name="Appl. Microbiol. Biotechnol.">
        <title>Genome sequence of Isaria javanica and comparative genome analysis insights into family S53 peptidase evolution in fungal entomopathogens.</title>
        <authorList>
            <person name="Lin R."/>
            <person name="Zhang X."/>
            <person name="Xin B."/>
            <person name="Zou M."/>
            <person name="Gao Y."/>
            <person name="Qin F."/>
            <person name="Hu Q."/>
            <person name="Xie B."/>
            <person name="Cheng X."/>
        </authorList>
    </citation>
    <scope>NUCLEOTIDE SEQUENCE [LARGE SCALE GENOMIC DNA]</scope>
    <source>
        <strain evidence="1 2">IJ1G</strain>
    </source>
</reference>
<dbReference type="AlphaFoldDB" id="A0A545UL95"/>
<evidence type="ECO:0000313" key="2">
    <source>
        <dbReference type="Proteomes" id="UP000315783"/>
    </source>
</evidence>
<organism evidence="1 2">
    <name type="scientific">Cordyceps javanica</name>
    <dbReference type="NCBI Taxonomy" id="43265"/>
    <lineage>
        <taxon>Eukaryota</taxon>
        <taxon>Fungi</taxon>
        <taxon>Dikarya</taxon>
        <taxon>Ascomycota</taxon>
        <taxon>Pezizomycotina</taxon>
        <taxon>Sordariomycetes</taxon>
        <taxon>Hypocreomycetidae</taxon>
        <taxon>Hypocreales</taxon>
        <taxon>Cordycipitaceae</taxon>
        <taxon>Cordyceps</taxon>
    </lineage>
</organism>
<dbReference type="EMBL" id="SPUK01000031">
    <property type="protein sequence ID" value="TQV90238.1"/>
    <property type="molecule type" value="Genomic_DNA"/>
</dbReference>
<keyword evidence="2" id="KW-1185">Reference proteome</keyword>
<name>A0A545UL95_9HYPO</name>
<protein>
    <submittedName>
        <fullName evidence="1">Uncharacterized protein</fullName>
    </submittedName>
</protein>
<evidence type="ECO:0000313" key="1">
    <source>
        <dbReference type="EMBL" id="TQV90238.1"/>
    </source>
</evidence>
<comment type="caution">
    <text evidence="1">The sequence shown here is derived from an EMBL/GenBank/DDBJ whole genome shotgun (WGS) entry which is preliminary data.</text>
</comment>
<gene>
    <name evidence="1" type="ORF">IF1G_11130</name>
</gene>